<dbReference type="GO" id="GO:0006325">
    <property type="term" value="P:chromatin organization"/>
    <property type="evidence" value="ECO:0007669"/>
    <property type="project" value="UniProtKB-ARBA"/>
</dbReference>
<feature type="region of interest" description="Disordered" evidence="3">
    <location>
        <begin position="184"/>
        <end position="204"/>
    </location>
</feature>
<evidence type="ECO:0000259" key="4">
    <source>
        <dbReference type="PROSITE" id="PS50014"/>
    </source>
</evidence>
<sequence>MSHDPEPAAPVTILQKIVTLQHIHSLYLAAQQSQPPRKDISFNILQLQTMINNNPLINPDFDLLDIKGSLDAIKEKKQSGGAVQNILTPVQIVQVISESLSGDTAEEQVISQVPKSTVFRLSNKVDITLVKDRLIKILNSYKNATLEEITAMEVNFKEKKKEINQIENGNIEDTRLVQEFSKNVEENNDETSKEEIAVDQNSSQQELVNMVKEKLESEDGKEITKVLQDLSENQEKDEKIVLDEEQLEKTLQMAKNEEQEEEKQKPAPKELASPTPEPATPTTPSSGDELRGRKRRGSGSVPPNSTKRFNALSTQLLTQISSNRFASMFMQPVNENEEPDYYKVIRHPVDIKSLGKAIRTKEITTFDELEFELQLMFSNAIMYNDMHQTETYKWTIEMMEEAQNLLNLFRESSS</sequence>
<accession>A0A9P8SZ95</accession>
<dbReference type="PRINTS" id="PR00503">
    <property type="entry name" value="BROMODOMAIN"/>
</dbReference>
<dbReference type="PANTHER" id="PTHR15398">
    <property type="entry name" value="BROMODOMAIN-CONTAINING PROTEIN 8"/>
    <property type="match status" value="1"/>
</dbReference>
<evidence type="ECO:0000256" key="1">
    <source>
        <dbReference type="ARBA" id="ARBA00023117"/>
    </source>
</evidence>
<dbReference type="PANTHER" id="PTHR15398:SF4">
    <property type="entry name" value="BROMODOMAIN-CONTAINING PROTEIN 8 ISOFORM X1"/>
    <property type="match status" value="1"/>
</dbReference>
<name>A0A9P8SZ95_9ASCO</name>
<dbReference type="GO" id="GO:0035267">
    <property type="term" value="C:NuA4 histone acetyltransferase complex"/>
    <property type="evidence" value="ECO:0007669"/>
    <property type="project" value="TreeGrafter"/>
</dbReference>
<dbReference type="InterPro" id="IPR036427">
    <property type="entry name" value="Bromodomain-like_sf"/>
</dbReference>
<dbReference type="InterPro" id="IPR001487">
    <property type="entry name" value="Bromodomain"/>
</dbReference>
<feature type="compositionally biased region" description="Basic and acidic residues" evidence="3">
    <location>
        <begin position="184"/>
        <end position="196"/>
    </location>
</feature>
<proteinExistence type="predicted"/>
<reference evidence="5" key="1">
    <citation type="journal article" date="2021" name="Open Biol.">
        <title>Shared evolutionary footprints suggest mitochondrial oxidative damage underlies multiple complex I losses in fungi.</title>
        <authorList>
            <person name="Schikora-Tamarit M.A."/>
            <person name="Marcet-Houben M."/>
            <person name="Nosek J."/>
            <person name="Gabaldon T."/>
        </authorList>
    </citation>
    <scope>NUCLEOTIDE SEQUENCE</scope>
    <source>
        <strain evidence="5">CBS6075</strain>
    </source>
</reference>
<dbReference type="EMBL" id="JAEUBE010000504">
    <property type="protein sequence ID" value="KAH3660498.1"/>
    <property type="molecule type" value="Genomic_DNA"/>
</dbReference>
<evidence type="ECO:0000256" key="3">
    <source>
        <dbReference type="SAM" id="MobiDB-lite"/>
    </source>
</evidence>
<keyword evidence="1 2" id="KW-0103">Bromodomain</keyword>
<dbReference type="RefSeq" id="XP_046058201.1">
    <property type="nucleotide sequence ID" value="XM_046208441.1"/>
</dbReference>
<dbReference type="PROSITE" id="PS50014">
    <property type="entry name" value="BROMODOMAIN_2"/>
    <property type="match status" value="1"/>
</dbReference>
<comment type="caution">
    <text evidence="5">The sequence shown here is derived from an EMBL/GenBank/DDBJ whole genome shotgun (WGS) entry which is preliminary data.</text>
</comment>
<reference evidence="5" key="2">
    <citation type="submission" date="2021-01" db="EMBL/GenBank/DDBJ databases">
        <authorList>
            <person name="Schikora-Tamarit M.A."/>
        </authorList>
    </citation>
    <scope>NUCLEOTIDE SEQUENCE</scope>
    <source>
        <strain evidence="5">CBS6075</strain>
    </source>
</reference>
<dbReference type="OrthoDB" id="21449at2759"/>
<dbReference type="Gene3D" id="1.20.920.10">
    <property type="entry name" value="Bromodomain-like"/>
    <property type="match status" value="1"/>
</dbReference>
<evidence type="ECO:0000256" key="2">
    <source>
        <dbReference type="PROSITE-ProRule" id="PRU00035"/>
    </source>
</evidence>
<dbReference type="Proteomes" id="UP000769157">
    <property type="component" value="Unassembled WGS sequence"/>
</dbReference>
<dbReference type="GeneID" id="70239048"/>
<gene>
    <name evidence="5" type="ORF">OGAPHI_007084</name>
</gene>
<dbReference type="SMART" id="SM00297">
    <property type="entry name" value="BROMO"/>
    <property type="match status" value="1"/>
</dbReference>
<protein>
    <recommendedName>
        <fullName evidence="4">Bromo domain-containing protein</fullName>
    </recommendedName>
</protein>
<feature type="region of interest" description="Disordered" evidence="3">
    <location>
        <begin position="253"/>
        <end position="309"/>
    </location>
</feature>
<evidence type="ECO:0000313" key="5">
    <source>
        <dbReference type="EMBL" id="KAH3660498.1"/>
    </source>
</evidence>
<dbReference type="AlphaFoldDB" id="A0A9P8SZ95"/>
<dbReference type="SUPFAM" id="SSF47370">
    <property type="entry name" value="Bromodomain"/>
    <property type="match status" value="1"/>
</dbReference>
<dbReference type="CDD" id="cd04369">
    <property type="entry name" value="Bromodomain"/>
    <property type="match status" value="1"/>
</dbReference>
<feature type="domain" description="Bromo" evidence="4">
    <location>
        <begin position="321"/>
        <end position="391"/>
    </location>
</feature>
<keyword evidence="6" id="KW-1185">Reference proteome</keyword>
<organism evidence="5 6">
    <name type="scientific">Ogataea philodendri</name>
    <dbReference type="NCBI Taxonomy" id="1378263"/>
    <lineage>
        <taxon>Eukaryota</taxon>
        <taxon>Fungi</taxon>
        <taxon>Dikarya</taxon>
        <taxon>Ascomycota</taxon>
        <taxon>Saccharomycotina</taxon>
        <taxon>Pichiomycetes</taxon>
        <taxon>Pichiales</taxon>
        <taxon>Pichiaceae</taxon>
        <taxon>Ogataea</taxon>
    </lineage>
</organism>
<dbReference type="Pfam" id="PF00439">
    <property type="entry name" value="Bromodomain"/>
    <property type="match status" value="1"/>
</dbReference>
<evidence type="ECO:0000313" key="6">
    <source>
        <dbReference type="Proteomes" id="UP000769157"/>
    </source>
</evidence>